<evidence type="ECO:0000313" key="2">
    <source>
        <dbReference type="EMBL" id="KAK2714527.1"/>
    </source>
</evidence>
<gene>
    <name evidence="2" type="ORF">QYM36_008923</name>
</gene>
<dbReference type="EMBL" id="JAVRJZ010000013">
    <property type="protein sequence ID" value="KAK2714527.1"/>
    <property type="molecule type" value="Genomic_DNA"/>
</dbReference>
<name>A0AA88I1V8_ARTSF</name>
<reference evidence="2" key="1">
    <citation type="submission" date="2023-07" db="EMBL/GenBank/DDBJ databases">
        <title>Chromosome-level genome assembly of Artemia franciscana.</title>
        <authorList>
            <person name="Jo E."/>
        </authorList>
    </citation>
    <scope>NUCLEOTIDE SEQUENCE</scope>
    <source>
        <tissue evidence="2">Whole body</tissue>
    </source>
</reference>
<comment type="caution">
    <text evidence="2">The sequence shown here is derived from an EMBL/GenBank/DDBJ whole genome shotgun (WGS) entry which is preliminary data.</text>
</comment>
<feature type="compositionally biased region" description="Basic and acidic residues" evidence="1">
    <location>
        <begin position="18"/>
        <end position="33"/>
    </location>
</feature>
<feature type="region of interest" description="Disordered" evidence="1">
    <location>
        <begin position="73"/>
        <end position="111"/>
    </location>
</feature>
<sequence>MGNSKSSSYSTGSNMENYKQELEEFKQKSEEDELKRKIEQQTILNNAKKKIEEEKSKEDLRKKIEQLEARGDVNACSGDDRSESARGKGVVPNGKMFPAPNDGLSKMGLGE</sequence>
<evidence type="ECO:0000313" key="3">
    <source>
        <dbReference type="Proteomes" id="UP001187531"/>
    </source>
</evidence>
<accession>A0AA88I1V8</accession>
<feature type="compositionally biased region" description="Low complexity" evidence="1">
    <location>
        <begin position="1"/>
        <end position="13"/>
    </location>
</feature>
<proteinExistence type="predicted"/>
<organism evidence="2 3">
    <name type="scientific">Artemia franciscana</name>
    <name type="common">Brine shrimp</name>
    <name type="synonym">Artemia sanfranciscana</name>
    <dbReference type="NCBI Taxonomy" id="6661"/>
    <lineage>
        <taxon>Eukaryota</taxon>
        <taxon>Metazoa</taxon>
        <taxon>Ecdysozoa</taxon>
        <taxon>Arthropoda</taxon>
        <taxon>Crustacea</taxon>
        <taxon>Branchiopoda</taxon>
        <taxon>Anostraca</taxon>
        <taxon>Artemiidae</taxon>
        <taxon>Artemia</taxon>
    </lineage>
</organism>
<dbReference type="Proteomes" id="UP001187531">
    <property type="component" value="Unassembled WGS sequence"/>
</dbReference>
<feature type="region of interest" description="Disordered" evidence="1">
    <location>
        <begin position="1"/>
        <end position="33"/>
    </location>
</feature>
<evidence type="ECO:0000256" key="1">
    <source>
        <dbReference type="SAM" id="MobiDB-lite"/>
    </source>
</evidence>
<dbReference type="AlphaFoldDB" id="A0AA88I1V8"/>
<protein>
    <submittedName>
        <fullName evidence="2">Uncharacterized protein</fullName>
    </submittedName>
</protein>
<keyword evidence="3" id="KW-1185">Reference proteome</keyword>